<keyword evidence="3" id="KW-1185">Reference proteome</keyword>
<proteinExistence type="predicted"/>
<protein>
    <submittedName>
        <fullName evidence="2">Uncharacterized protein</fullName>
    </submittedName>
</protein>
<dbReference type="AlphaFoldDB" id="A0A8J3SSK0"/>
<evidence type="ECO:0000313" key="3">
    <source>
        <dbReference type="Proteomes" id="UP000634476"/>
    </source>
</evidence>
<keyword evidence="1" id="KW-0812">Transmembrane</keyword>
<name>A0A8J3SSK0_9ACTN</name>
<comment type="caution">
    <text evidence="2">The sequence shown here is derived from an EMBL/GenBank/DDBJ whole genome shotgun (WGS) entry which is preliminary data.</text>
</comment>
<gene>
    <name evidence="2" type="ORF">Pta02_17850</name>
</gene>
<evidence type="ECO:0000313" key="2">
    <source>
        <dbReference type="EMBL" id="GIH99776.1"/>
    </source>
</evidence>
<dbReference type="Proteomes" id="UP000634476">
    <property type="component" value="Unassembled WGS sequence"/>
</dbReference>
<dbReference type="EMBL" id="BOOK01000010">
    <property type="protein sequence ID" value="GIH99776.1"/>
    <property type="molecule type" value="Genomic_DNA"/>
</dbReference>
<sequence>MNDIEQRLRAALDARAQAFPASPGAWADTMRRTRARRLRRRLLLVPALAVAAAVAVAAVWLAGGRSEKPDDTTAVRVNGLAQLLERSLRENPPIGEVVTVPHPAFPEDPIRVWYSRAGDGQLRICSARKVTPVDDSASCGLVEPLDKEEAGRVAGVTSLFPLPAEMVAYGMARDSVGSVRVTFGDGRGFPGEVIRGRGLPAPIWTARFPGDLPEGPPAVGYDFADERGERLQRLEDILSPPCHQDRTPDGSGVPLAGGVTAYMHAGNCLVFWHDGNPVGMSSNHSYLTLGADLREPGRFPRAPVSVWAGEGQAVKGLWYGYTDERTARVELRAEDDRRVSAGTVEGFPGQGARLFGGELPDGANPSKDGAVYVGYAADGTELWRHEAVGYESSEARKPPAGEKDD</sequence>
<accession>A0A8J3SSK0</accession>
<keyword evidence="1" id="KW-1133">Transmembrane helix</keyword>
<evidence type="ECO:0000256" key="1">
    <source>
        <dbReference type="SAM" id="Phobius"/>
    </source>
</evidence>
<keyword evidence="1" id="KW-0472">Membrane</keyword>
<reference evidence="2" key="1">
    <citation type="submission" date="2021-01" db="EMBL/GenBank/DDBJ databases">
        <title>Whole genome shotgun sequence of Planobispora takensis NBRC 109077.</title>
        <authorList>
            <person name="Komaki H."/>
            <person name="Tamura T."/>
        </authorList>
    </citation>
    <scope>NUCLEOTIDE SEQUENCE</scope>
    <source>
        <strain evidence="2">NBRC 109077</strain>
    </source>
</reference>
<feature type="transmembrane region" description="Helical" evidence="1">
    <location>
        <begin position="42"/>
        <end position="63"/>
    </location>
</feature>
<dbReference type="RefSeq" id="WP_203874195.1">
    <property type="nucleotide sequence ID" value="NZ_BOOK01000010.1"/>
</dbReference>
<organism evidence="2 3">
    <name type="scientific">Planobispora takensis</name>
    <dbReference type="NCBI Taxonomy" id="1367882"/>
    <lineage>
        <taxon>Bacteria</taxon>
        <taxon>Bacillati</taxon>
        <taxon>Actinomycetota</taxon>
        <taxon>Actinomycetes</taxon>
        <taxon>Streptosporangiales</taxon>
        <taxon>Streptosporangiaceae</taxon>
        <taxon>Planobispora</taxon>
    </lineage>
</organism>